<evidence type="ECO:0000313" key="2">
    <source>
        <dbReference type="Proteomes" id="UP001140096"/>
    </source>
</evidence>
<protein>
    <submittedName>
        <fullName evidence="1">Uncharacterized protein</fullName>
    </submittedName>
</protein>
<dbReference type="EMBL" id="JANBUP010000395">
    <property type="protein sequence ID" value="KAJ2811619.1"/>
    <property type="molecule type" value="Genomic_DNA"/>
</dbReference>
<gene>
    <name evidence="1" type="ORF">H4S07_001944</name>
</gene>
<evidence type="ECO:0000313" key="1">
    <source>
        <dbReference type="EMBL" id="KAJ2811619.1"/>
    </source>
</evidence>
<dbReference type="Proteomes" id="UP001140096">
    <property type="component" value="Unassembled WGS sequence"/>
</dbReference>
<proteinExistence type="predicted"/>
<sequence length="819" mass="91203">MGDVTMRGKIAYVPQQPWIMNATLRSNILFGLKYEEFFYNRVIDACALRPDLDMLTAGDMTEIGEKGINLSGGQKARVSLARAVYARADIYILDDPLSAVDAHVARHLFDQVLGPAGLLKSRCRIHATNAIQFIGKCDSVLMLQDGLIAEYDTVSNLMEKAGLVHDLIQEYGVAESTLPDALGDINDSSTIRSRRLTIDSLPPVGIMPTQRPGQMRVASSSGSGGLITKEASAVGKVSITTYIDYFRASTWSSWGLFAFSLLLSQGFLALSNIWLKIWANANETREREGIPDKHSVLYYISIYGAFGVASSILSCFYQMVQWSVCAVRCGRTTHRNMLAAVFRSPMSFFDTTPQGRILQRFSKDQTSADEGIPNTFGSWLQNLASVSFSFAVIVYSMPVFGLVIMPVIFSFVYLKNYFLDTSRTLKRLDSTTRSPIYASFQEMLVGAQTIRAYGKSDSFMAENLLKIDANQRCSYFLLSINRWLAVRMELMSALIVFAAAISGVVSLLYGKVGAGLVGLTLSYALENTQQINWMLRVEGDLENSMCDYVRIQEYEKLTHEAPDIIEDNRPTRSWPEQGMVEFRNYSTRYREGLDLVLKDVSFSVKPREKVGIVGRTGAGKSSLTLALFRIIEAAGGQILLDGEDIAQYGLFDVRSKLSIIPQDPVLFAGTVRENLDPFNTYSDQDIWRALEHAQLADFIRTKDERLEFVVTQGGENFSVGQRQLICLARALLKRAKILVLDEATAAIDPESDAIIQDSIRKEFKDCTVLTIAHRLNTIIDSDRILVLDQGQVAEFDTPKALLAKENGLFKSLWESATEN</sequence>
<accession>A0ACC1LL01</accession>
<comment type="caution">
    <text evidence="1">The sequence shown here is derived from an EMBL/GenBank/DDBJ whole genome shotgun (WGS) entry which is preliminary data.</text>
</comment>
<name>A0ACC1LL01_9FUNG</name>
<reference evidence="1" key="1">
    <citation type="submission" date="2022-07" db="EMBL/GenBank/DDBJ databases">
        <title>Phylogenomic reconstructions and comparative analyses of Kickxellomycotina fungi.</title>
        <authorList>
            <person name="Reynolds N.K."/>
            <person name="Stajich J.E."/>
            <person name="Barry K."/>
            <person name="Grigoriev I.V."/>
            <person name="Crous P."/>
            <person name="Smith M.E."/>
        </authorList>
    </citation>
    <scope>NUCLEOTIDE SEQUENCE</scope>
    <source>
        <strain evidence="1">CBS 102833</strain>
    </source>
</reference>
<organism evidence="1 2">
    <name type="scientific">Coemansia furcata</name>
    <dbReference type="NCBI Taxonomy" id="417177"/>
    <lineage>
        <taxon>Eukaryota</taxon>
        <taxon>Fungi</taxon>
        <taxon>Fungi incertae sedis</taxon>
        <taxon>Zoopagomycota</taxon>
        <taxon>Kickxellomycotina</taxon>
        <taxon>Kickxellomycetes</taxon>
        <taxon>Kickxellales</taxon>
        <taxon>Kickxellaceae</taxon>
        <taxon>Coemansia</taxon>
    </lineage>
</organism>
<keyword evidence="2" id="KW-1185">Reference proteome</keyword>